<evidence type="ECO:0000256" key="3">
    <source>
        <dbReference type="ARBA" id="ARBA00022723"/>
    </source>
</evidence>
<dbReference type="InterPro" id="IPR003154">
    <property type="entry name" value="S1/P1nuclease"/>
</dbReference>
<keyword evidence="7" id="KW-0325">Glycoprotein</keyword>
<dbReference type="SUPFAM" id="SSF48537">
    <property type="entry name" value="Phospholipase C/P1 nuclease"/>
    <property type="match status" value="1"/>
</dbReference>
<dbReference type="PANTHER" id="PTHR33146">
    <property type="entry name" value="ENDONUCLEASE 4"/>
    <property type="match status" value="1"/>
</dbReference>
<reference evidence="9" key="1">
    <citation type="submission" date="2021-02" db="EMBL/GenBank/DDBJ databases">
        <authorList>
            <person name="Dougan E. K."/>
            <person name="Rhodes N."/>
            <person name="Thang M."/>
            <person name="Chan C."/>
        </authorList>
    </citation>
    <scope>NUCLEOTIDE SEQUENCE</scope>
</reference>
<evidence type="ECO:0000256" key="4">
    <source>
        <dbReference type="ARBA" id="ARBA00022759"/>
    </source>
</evidence>
<keyword evidence="10" id="KW-1185">Reference proteome</keyword>
<comment type="similarity">
    <text evidence="1">Belongs to the nuclease type I family.</text>
</comment>
<dbReference type="Proteomes" id="UP000604046">
    <property type="component" value="Unassembled WGS sequence"/>
</dbReference>
<sequence>MLLIFLLPAVANAWWDNGHLLVAEVARQQLTPQQVAHINDILKDFADDYPGTSDLVTAAVWPDMLKCSSQSTICPREVLDNIHIFDSWHYNEKPYNPDGVKLPICSDKWQNNPSALYTMTSAMLSLGSNSRFTHNFFLRWMLHVVGDIHQPLHTVSGFFDNPQLGKLTYGDLGGNRIPVQSPCGTSNLHAYWDSAACTYLINWSPDLDRRELSANATALTSKYPKTSSVFAGRYIEDDLQDCWTAVLAGRAAKPFDVCQEVFLSWTDDTYDSGVAKAYTGITSNSSVPADYAAWAKEFSEQQIVLGGYRLGGLLRLVASRVVLPSPGEKNKKPPPEWTLTAKLFAALSLILVILLACLLNSTLKLRRKLVNLAMTEGLSPRAIDPQA</sequence>
<protein>
    <submittedName>
        <fullName evidence="9">ENDO1 protein</fullName>
    </submittedName>
</protein>
<comment type="caution">
    <text evidence="9">The sequence shown here is derived from an EMBL/GenBank/DDBJ whole genome shotgun (WGS) entry which is preliminary data.</text>
</comment>
<evidence type="ECO:0000313" key="9">
    <source>
        <dbReference type="EMBL" id="CAE7601917.1"/>
    </source>
</evidence>
<dbReference type="CDD" id="cd11010">
    <property type="entry name" value="S1-P1_nuclease"/>
    <property type="match status" value="1"/>
</dbReference>
<dbReference type="InterPro" id="IPR008947">
    <property type="entry name" value="PLipase_C/P1_nuclease_dom_sf"/>
</dbReference>
<dbReference type="PANTHER" id="PTHR33146:SF10">
    <property type="entry name" value="STRAND-SPECIFIC NUCLEASE, PUTATIVE-RELATED"/>
    <property type="match status" value="1"/>
</dbReference>
<feature type="transmembrane region" description="Helical" evidence="8">
    <location>
        <begin position="339"/>
        <end position="359"/>
    </location>
</feature>
<gene>
    <name evidence="9" type="primary">ENDO1</name>
    <name evidence="9" type="ORF">SNAT2548_LOCUS34238</name>
</gene>
<dbReference type="Gene3D" id="1.10.575.10">
    <property type="entry name" value="P1 Nuclease"/>
    <property type="match status" value="1"/>
</dbReference>
<dbReference type="AlphaFoldDB" id="A0A812V7V0"/>
<keyword evidence="5" id="KW-0378">Hydrolase</keyword>
<dbReference type="GO" id="GO:0046872">
    <property type="term" value="F:metal ion binding"/>
    <property type="evidence" value="ECO:0007669"/>
    <property type="project" value="UniProtKB-KW"/>
</dbReference>
<evidence type="ECO:0000256" key="7">
    <source>
        <dbReference type="ARBA" id="ARBA00023180"/>
    </source>
</evidence>
<evidence type="ECO:0000256" key="8">
    <source>
        <dbReference type="SAM" id="Phobius"/>
    </source>
</evidence>
<proteinExistence type="inferred from homology"/>
<keyword evidence="8" id="KW-0472">Membrane</keyword>
<dbReference type="OrthoDB" id="441446at2759"/>
<keyword evidence="3" id="KW-0479">Metal-binding</keyword>
<organism evidence="9 10">
    <name type="scientific">Symbiodinium natans</name>
    <dbReference type="NCBI Taxonomy" id="878477"/>
    <lineage>
        <taxon>Eukaryota</taxon>
        <taxon>Sar</taxon>
        <taxon>Alveolata</taxon>
        <taxon>Dinophyceae</taxon>
        <taxon>Suessiales</taxon>
        <taxon>Symbiodiniaceae</taxon>
        <taxon>Symbiodinium</taxon>
    </lineage>
</organism>
<accession>A0A812V7V0</accession>
<dbReference type="GO" id="GO:0003676">
    <property type="term" value="F:nucleic acid binding"/>
    <property type="evidence" value="ECO:0007669"/>
    <property type="project" value="InterPro"/>
</dbReference>
<keyword evidence="4" id="KW-0255">Endonuclease</keyword>
<dbReference type="GO" id="GO:0006308">
    <property type="term" value="P:DNA catabolic process"/>
    <property type="evidence" value="ECO:0007669"/>
    <property type="project" value="InterPro"/>
</dbReference>
<keyword evidence="6" id="KW-1015">Disulfide bond</keyword>
<keyword evidence="8" id="KW-0812">Transmembrane</keyword>
<evidence type="ECO:0000256" key="5">
    <source>
        <dbReference type="ARBA" id="ARBA00022801"/>
    </source>
</evidence>
<name>A0A812V7V0_9DINO</name>
<dbReference type="GO" id="GO:0016788">
    <property type="term" value="F:hydrolase activity, acting on ester bonds"/>
    <property type="evidence" value="ECO:0007669"/>
    <property type="project" value="InterPro"/>
</dbReference>
<evidence type="ECO:0000313" key="10">
    <source>
        <dbReference type="Proteomes" id="UP000604046"/>
    </source>
</evidence>
<dbReference type="GO" id="GO:0004519">
    <property type="term" value="F:endonuclease activity"/>
    <property type="evidence" value="ECO:0007669"/>
    <property type="project" value="UniProtKB-KW"/>
</dbReference>
<dbReference type="EMBL" id="CAJNDS010002799">
    <property type="protein sequence ID" value="CAE7601917.1"/>
    <property type="molecule type" value="Genomic_DNA"/>
</dbReference>
<evidence type="ECO:0000256" key="2">
    <source>
        <dbReference type="ARBA" id="ARBA00022722"/>
    </source>
</evidence>
<evidence type="ECO:0000256" key="1">
    <source>
        <dbReference type="ARBA" id="ARBA00009547"/>
    </source>
</evidence>
<dbReference type="Pfam" id="PF02265">
    <property type="entry name" value="S1-P1_nuclease"/>
    <property type="match status" value="1"/>
</dbReference>
<keyword evidence="2" id="KW-0540">Nuclease</keyword>
<evidence type="ECO:0000256" key="6">
    <source>
        <dbReference type="ARBA" id="ARBA00023157"/>
    </source>
</evidence>
<keyword evidence="8" id="KW-1133">Transmembrane helix</keyword>